<protein>
    <submittedName>
        <fullName evidence="3">Uncharacterized protein</fullName>
    </submittedName>
</protein>
<keyword evidence="4" id="KW-1185">Reference proteome</keyword>
<dbReference type="EMBL" id="WNYA01000001">
    <property type="protein sequence ID" value="KAG8593346.1"/>
    <property type="molecule type" value="Genomic_DNA"/>
</dbReference>
<dbReference type="Proteomes" id="UP000824782">
    <property type="component" value="Unassembled WGS sequence"/>
</dbReference>
<accession>A0AAV7D959</accession>
<feature type="region of interest" description="Disordered" evidence="1">
    <location>
        <begin position="190"/>
        <end position="292"/>
    </location>
</feature>
<sequence>MMLILLWVCLFSKGFTLPTESPDVNEQPKEERFEDTTMMNELQSNGNSLKDTENGLNGEDPIIPTNRPANIYGSNKPPDTDTASSLTTQKPDLKFDNIDSTASTAKNYIEMYGLLSNDTEGSQTGMPPTKDAQKTSGHGNEDDYYGTEGSTFVDIPGYNDTDNSNQGCSEYGEQCGNPFKTKGQIFVTQPTTHKDYSKGRTDEPNGIANKEGNTTIPTVNKSMKPTKTSKHKSKAKTNANLKTKVIPRRRNSGKTFQYSGGKRRKSGGNRYNAKYHSDSSSESRSDSSQEFD</sequence>
<reference evidence="3" key="1">
    <citation type="thesis" date="2020" institute="ProQuest LLC" country="789 East Eisenhower Parkway, Ann Arbor, MI, USA">
        <title>Comparative Genomics and Chromosome Evolution.</title>
        <authorList>
            <person name="Mudd A.B."/>
        </authorList>
    </citation>
    <scope>NUCLEOTIDE SEQUENCE</scope>
    <source>
        <strain evidence="3">237g6f4</strain>
        <tissue evidence="3">Blood</tissue>
    </source>
</reference>
<evidence type="ECO:0000313" key="4">
    <source>
        <dbReference type="Proteomes" id="UP000824782"/>
    </source>
</evidence>
<comment type="caution">
    <text evidence="3">The sequence shown here is derived from an EMBL/GenBank/DDBJ whole genome shotgun (WGS) entry which is preliminary data.</text>
</comment>
<evidence type="ECO:0000256" key="1">
    <source>
        <dbReference type="SAM" id="MobiDB-lite"/>
    </source>
</evidence>
<feature type="region of interest" description="Disordered" evidence="1">
    <location>
        <begin position="44"/>
        <end position="91"/>
    </location>
</feature>
<dbReference type="AlphaFoldDB" id="A0AAV7D959"/>
<organism evidence="3 4">
    <name type="scientific">Engystomops pustulosus</name>
    <name type="common">Tungara frog</name>
    <name type="synonym">Physalaemus pustulosus</name>
    <dbReference type="NCBI Taxonomy" id="76066"/>
    <lineage>
        <taxon>Eukaryota</taxon>
        <taxon>Metazoa</taxon>
        <taxon>Chordata</taxon>
        <taxon>Craniata</taxon>
        <taxon>Vertebrata</taxon>
        <taxon>Euteleostomi</taxon>
        <taxon>Amphibia</taxon>
        <taxon>Batrachia</taxon>
        <taxon>Anura</taxon>
        <taxon>Neobatrachia</taxon>
        <taxon>Hyloidea</taxon>
        <taxon>Leptodactylidae</taxon>
        <taxon>Leiuperinae</taxon>
        <taxon>Engystomops</taxon>
    </lineage>
</organism>
<gene>
    <name evidence="3" type="ORF">GDO81_000798</name>
</gene>
<feature type="compositionally biased region" description="Polar residues" evidence="1">
    <location>
        <begin position="211"/>
        <end position="220"/>
    </location>
</feature>
<feature type="signal peptide" evidence="2">
    <location>
        <begin position="1"/>
        <end position="16"/>
    </location>
</feature>
<proteinExistence type="predicted"/>
<evidence type="ECO:0000256" key="2">
    <source>
        <dbReference type="SAM" id="SignalP"/>
    </source>
</evidence>
<feature type="compositionally biased region" description="Basic and acidic residues" evidence="1">
    <location>
        <begin position="275"/>
        <end position="292"/>
    </location>
</feature>
<evidence type="ECO:0000313" key="3">
    <source>
        <dbReference type="EMBL" id="KAG8593346.1"/>
    </source>
</evidence>
<feature type="chain" id="PRO_5043563465" evidence="2">
    <location>
        <begin position="17"/>
        <end position="292"/>
    </location>
</feature>
<feature type="region of interest" description="Disordered" evidence="1">
    <location>
        <begin position="118"/>
        <end position="145"/>
    </location>
</feature>
<keyword evidence="2" id="KW-0732">Signal</keyword>
<feature type="compositionally biased region" description="Basic and acidic residues" evidence="1">
    <location>
        <begin position="192"/>
        <end position="203"/>
    </location>
</feature>
<feature type="compositionally biased region" description="Polar residues" evidence="1">
    <location>
        <begin position="81"/>
        <end position="90"/>
    </location>
</feature>
<name>A0AAV7D959_ENGPU</name>